<evidence type="ECO:0000313" key="1">
    <source>
        <dbReference type="EMBL" id="CAG8840589.1"/>
    </source>
</evidence>
<gene>
    <name evidence="1" type="ORF">RPERSI_LOCUS31491</name>
</gene>
<feature type="non-terminal residue" evidence="1">
    <location>
        <position position="1"/>
    </location>
</feature>
<comment type="caution">
    <text evidence="1">The sequence shown here is derived from an EMBL/GenBank/DDBJ whole genome shotgun (WGS) entry which is preliminary data.</text>
</comment>
<reference evidence="1" key="1">
    <citation type="submission" date="2021-06" db="EMBL/GenBank/DDBJ databases">
        <authorList>
            <person name="Kallberg Y."/>
            <person name="Tangrot J."/>
            <person name="Rosling A."/>
        </authorList>
    </citation>
    <scope>NUCLEOTIDE SEQUENCE</scope>
    <source>
        <strain evidence="1">MA461A</strain>
    </source>
</reference>
<organism evidence="1 2">
    <name type="scientific">Racocetra persica</name>
    <dbReference type="NCBI Taxonomy" id="160502"/>
    <lineage>
        <taxon>Eukaryota</taxon>
        <taxon>Fungi</taxon>
        <taxon>Fungi incertae sedis</taxon>
        <taxon>Mucoromycota</taxon>
        <taxon>Glomeromycotina</taxon>
        <taxon>Glomeromycetes</taxon>
        <taxon>Diversisporales</taxon>
        <taxon>Gigasporaceae</taxon>
        <taxon>Racocetra</taxon>
    </lineage>
</organism>
<proteinExistence type="predicted"/>
<dbReference type="Proteomes" id="UP000789920">
    <property type="component" value="Unassembled WGS sequence"/>
</dbReference>
<feature type="non-terminal residue" evidence="1">
    <location>
        <position position="259"/>
    </location>
</feature>
<accession>A0ACA9SJA0</accession>
<protein>
    <submittedName>
        <fullName evidence="1">34309_t:CDS:1</fullName>
    </submittedName>
</protein>
<name>A0ACA9SJA0_9GLOM</name>
<dbReference type="EMBL" id="CAJVQC010127179">
    <property type="protein sequence ID" value="CAG8840589.1"/>
    <property type="molecule type" value="Genomic_DNA"/>
</dbReference>
<keyword evidence="2" id="KW-1185">Reference proteome</keyword>
<sequence length="259" mass="30418">NNIITHKQIVEYFWPLPKSKEKNSIYVTEFGREVLKLPTDKPLFWSATGVGSYVSLREGFFENDKFIIEILAEYSKVKSVQLPLDMLNELKLAGVELAPVPAGMVRQNLKGINNLSSKYRYNQLIKLLVFILEDENYEDLDDIYLIPLYDNQWGKFDNRSEQKYYLATREQQNLVPHVNLSNFVYDKYCEHSKLKAIFEHEKFHDQTNVRKFNATSLASLLAFELQPEQKITNWDPESTTIPNKKWLDEIWKIILESNT</sequence>
<evidence type="ECO:0000313" key="2">
    <source>
        <dbReference type="Proteomes" id="UP000789920"/>
    </source>
</evidence>